<sequence length="538" mass="59115">MADNTGESRNKAVMDEAVPTVPDYLASPNAVFTDEGVQWRYGRAPDYSKTRKVWEEGRKSNHAAGSLPQLVENLVKNWEVEASFKPRLQDWRTIDHQKYTFAMGGGCPQSAEHMLKVGTYNAIIEPNEYYSPEHSDFASSHKTFKRMMPTFAWEVVEVYSGPPTVAFKWRHWGTMKNDYVGFNNKGEKVTAKAHGGPIEIFGVTVANVDDKVRLQAVDTWMDPLAMFRQIAPYGVVNKEPMDHKAEKSEALGDGPNHNGVKIAEEHNQQNGYHAKYHGTEEDIPKHISNGSGRAADAFVPQFGGCPFTADHISATGNGDHVTHQEPQATKTMPTVSADGSIHVNGTTASAREALALGTIPPPTAEPTLRMDLDHAQSIVEAAAAQSAGMDVEKPQPDSSKVKHAEEPVPTAVANGDTKHWPEVSMNHQTPEKRAADKDIPRSIYSSAITGDVEQVIKIPRSDHYVDESVTTGTYDAVDRHLESSAENVHPHPKDVEDMVKPDVGEAVAASAGSEETRKTQAEMSDIKLEECESMMNRE</sequence>
<gene>
    <name evidence="1" type="ORF">LTR37_019217</name>
</gene>
<reference evidence="1" key="1">
    <citation type="submission" date="2023-07" db="EMBL/GenBank/DDBJ databases">
        <title>Black Yeasts Isolated from many extreme environments.</title>
        <authorList>
            <person name="Coleine C."/>
            <person name="Stajich J.E."/>
            <person name="Selbmann L."/>
        </authorList>
    </citation>
    <scope>NUCLEOTIDE SEQUENCE</scope>
    <source>
        <strain evidence="1">CCFEE 5714</strain>
    </source>
</reference>
<protein>
    <submittedName>
        <fullName evidence="1">Uncharacterized protein</fullName>
    </submittedName>
</protein>
<proteinExistence type="predicted"/>
<dbReference type="EMBL" id="JAUTXU010000290">
    <property type="protein sequence ID" value="KAK3687055.1"/>
    <property type="molecule type" value="Genomic_DNA"/>
</dbReference>
<keyword evidence="2" id="KW-1185">Reference proteome</keyword>
<organism evidence="1 2">
    <name type="scientific">Vermiconidia calcicola</name>
    <dbReference type="NCBI Taxonomy" id="1690605"/>
    <lineage>
        <taxon>Eukaryota</taxon>
        <taxon>Fungi</taxon>
        <taxon>Dikarya</taxon>
        <taxon>Ascomycota</taxon>
        <taxon>Pezizomycotina</taxon>
        <taxon>Dothideomycetes</taxon>
        <taxon>Dothideomycetidae</taxon>
        <taxon>Mycosphaerellales</taxon>
        <taxon>Extremaceae</taxon>
        <taxon>Vermiconidia</taxon>
    </lineage>
</organism>
<evidence type="ECO:0000313" key="2">
    <source>
        <dbReference type="Proteomes" id="UP001281147"/>
    </source>
</evidence>
<comment type="caution">
    <text evidence="1">The sequence shown here is derived from an EMBL/GenBank/DDBJ whole genome shotgun (WGS) entry which is preliminary data.</text>
</comment>
<name>A0ACC3MGN4_9PEZI</name>
<evidence type="ECO:0000313" key="1">
    <source>
        <dbReference type="EMBL" id="KAK3687055.1"/>
    </source>
</evidence>
<dbReference type="Proteomes" id="UP001281147">
    <property type="component" value="Unassembled WGS sequence"/>
</dbReference>
<accession>A0ACC3MGN4</accession>